<evidence type="ECO:0008006" key="4">
    <source>
        <dbReference type="Google" id="ProtNLM"/>
    </source>
</evidence>
<reference evidence="3" key="1">
    <citation type="submission" date="2016-06" db="EMBL/GenBank/DDBJ databases">
        <authorList>
            <person name="Varghese N."/>
            <person name="Submissions Spin"/>
        </authorList>
    </citation>
    <scope>NUCLEOTIDE SEQUENCE [LARGE SCALE GENOMIC DNA]</scope>
    <source>
        <strain evidence="3">DSM 44875</strain>
    </source>
</reference>
<evidence type="ECO:0000313" key="2">
    <source>
        <dbReference type="EMBL" id="SCE74314.1"/>
    </source>
</evidence>
<name>A0A1C4URP2_9ACTN</name>
<gene>
    <name evidence="2" type="ORF">GA0070607_1030</name>
</gene>
<evidence type="ECO:0000256" key="1">
    <source>
        <dbReference type="SAM" id="MobiDB-lite"/>
    </source>
</evidence>
<proteinExistence type="predicted"/>
<organism evidence="2 3">
    <name type="scientific">Micromonospora coriariae</name>
    <dbReference type="NCBI Taxonomy" id="285665"/>
    <lineage>
        <taxon>Bacteria</taxon>
        <taxon>Bacillati</taxon>
        <taxon>Actinomycetota</taxon>
        <taxon>Actinomycetes</taxon>
        <taxon>Micromonosporales</taxon>
        <taxon>Micromonosporaceae</taxon>
        <taxon>Micromonospora</taxon>
    </lineage>
</organism>
<dbReference type="EMBL" id="LT607412">
    <property type="protein sequence ID" value="SCE74314.1"/>
    <property type="molecule type" value="Genomic_DNA"/>
</dbReference>
<protein>
    <recommendedName>
        <fullName evidence="4">DUF3558 domain-containing protein</fullName>
    </recommendedName>
</protein>
<accession>A0A1C4URP2</accession>
<sequence>MSAGRAAADPPNEGFRRTGTPRTVSDGDLAGTFRRRSARGWSVRGRIVVAGLAGLLLSGCAAKAEPVAVPPPAPIAVDVAAASSGGACRLLDFALIEQLLKVRFDVAAASERSDTYACVVRAEGATLPELTLSVTDAKIDKTTFGADVVPDKATKVTGLGQQAYRRTIAAASGRGPVAEVGWLASEGRLATLSWTTARGAQRSAAEKLTGDLIALAKKVDTKAL</sequence>
<evidence type="ECO:0000313" key="3">
    <source>
        <dbReference type="Proteomes" id="UP000198243"/>
    </source>
</evidence>
<feature type="region of interest" description="Disordered" evidence="1">
    <location>
        <begin position="1"/>
        <end position="28"/>
    </location>
</feature>
<keyword evidence="3" id="KW-1185">Reference proteome</keyword>
<dbReference type="AlphaFoldDB" id="A0A1C4URP2"/>
<dbReference type="Proteomes" id="UP000198243">
    <property type="component" value="Chromosome I"/>
</dbReference>